<comment type="caution">
    <text evidence="1">The sequence shown here is derived from an EMBL/GenBank/DDBJ whole genome shotgun (WGS) entry which is preliminary data.</text>
</comment>
<protein>
    <submittedName>
        <fullName evidence="1">Uncharacterized protein</fullName>
    </submittedName>
</protein>
<reference evidence="2" key="1">
    <citation type="journal article" date="2019" name="Int. J. Syst. Evol. Microbiol.">
        <title>The Global Catalogue of Microorganisms (GCM) 10K type strain sequencing project: providing services to taxonomists for standard genome sequencing and annotation.</title>
        <authorList>
            <consortium name="The Broad Institute Genomics Platform"/>
            <consortium name="The Broad Institute Genome Sequencing Center for Infectious Disease"/>
            <person name="Wu L."/>
            <person name="Ma J."/>
        </authorList>
    </citation>
    <scope>NUCLEOTIDE SEQUENCE [LARGE SCALE GENOMIC DNA]</scope>
    <source>
        <strain evidence="2">NBRC 111756</strain>
    </source>
</reference>
<name>A0ABW2AA30_9GAMM</name>
<proteinExistence type="predicted"/>
<dbReference type="EMBL" id="JBHSWE010000002">
    <property type="protein sequence ID" value="MFC6674316.1"/>
    <property type="molecule type" value="Genomic_DNA"/>
</dbReference>
<evidence type="ECO:0000313" key="1">
    <source>
        <dbReference type="EMBL" id="MFC6674316.1"/>
    </source>
</evidence>
<keyword evidence="2" id="KW-1185">Reference proteome</keyword>
<organism evidence="1 2">
    <name type="scientific">Marinobacterium aestuariivivens</name>
    <dbReference type="NCBI Taxonomy" id="1698799"/>
    <lineage>
        <taxon>Bacteria</taxon>
        <taxon>Pseudomonadati</taxon>
        <taxon>Pseudomonadota</taxon>
        <taxon>Gammaproteobacteria</taxon>
        <taxon>Oceanospirillales</taxon>
        <taxon>Oceanospirillaceae</taxon>
        <taxon>Marinobacterium</taxon>
    </lineage>
</organism>
<evidence type="ECO:0000313" key="2">
    <source>
        <dbReference type="Proteomes" id="UP001596422"/>
    </source>
</evidence>
<dbReference type="RefSeq" id="WP_379914158.1">
    <property type="nucleotide sequence ID" value="NZ_JBHSWE010000002.1"/>
</dbReference>
<dbReference type="Proteomes" id="UP001596422">
    <property type="component" value="Unassembled WGS sequence"/>
</dbReference>
<sequence>MNCANRSSVLATTPRQTEKARVLPSLEDWNYVVETKKRWRVLPDSMEVMEFYGDGDPFFGGRACDLVLSKDGRLVDQPTIRTGEAAVFMTIEEAHEAAKGIPNRRPGSILGVLPVWERSRPRTVAERYPRLLKALRAHCQLTELEALCALAGQEPEAIRHLGGWHKAIQAAWESRHR</sequence>
<gene>
    <name evidence="1" type="ORF">ACFQDL_32510</name>
</gene>
<accession>A0ABW2AA30</accession>